<proteinExistence type="predicted"/>
<evidence type="ECO:0000313" key="2">
    <source>
        <dbReference type="Proteomes" id="UP000780345"/>
    </source>
</evidence>
<evidence type="ECO:0000313" key="1">
    <source>
        <dbReference type="EMBL" id="MBF1264145.1"/>
    </source>
</evidence>
<dbReference type="Proteomes" id="UP000780345">
    <property type="component" value="Unassembled WGS sequence"/>
</dbReference>
<accession>A0A930DHG6</accession>
<organism evidence="1 2">
    <name type="scientific">Neisseria sicca</name>
    <dbReference type="NCBI Taxonomy" id="490"/>
    <lineage>
        <taxon>Bacteria</taxon>
        <taxon>Pseudomonadati</taxon>
        <taxon>Pseudomonadota</taxon>
        <taxon>Betaproteobacteria</taxon>
        <taxon>Neisseriales</taxon>
        <taxon>Neisseriaceae</taxon>
        <taxon>Neisseria</taxon>
    </lineage>
</organism>
<dbReference type="AlphaFoldDB" id="A0A930DHG6"/>
<dbReference type="EMBL" id="JABZQQ010000001">
    <property type="protein sequence ID" value="MBF1264145.1"/>
    <property type="molecule type" value="Genomic_DNA"/>
</dbReference>
<name>A0A930DHG6_NEISI</name>
<sequence>MADLIFKSRAVTKFGARRSKIESYAVKSRAIRSPHVKYGGRGYIAGEAEGIVTVGGKPASRRIYLFARSNMECIADTWSKDDGSYRFDRLKEDEEYLMVATDYKKQYEPVSYDFIKPFVDTDGG</sequence>
<reference evidence="1" key="1">
    <citation type="submission" date="2020-04" db="EMBL/GenBank/DDBJ databases">
        <title>Deep metagenomics examines the oral microbiome during advanced dental caries in children, revealing novel taxa and co-occurrences with host molecules.</title>
        <authorList>
            <person name="Baker J.L."/>
            <person name="Morton J.T."/>
            <person name="Dinis M."/>
            <person name="Alvarez R."/>
            <person name="Tran N.C."/>
            <person name="Knight R."/>
            <person name="Edlund A."/>
        </authorList>
    </citation>
    <scope>NUCLEOTIDE SEQUENCE</scope>
    <source>
        <strain evidence="1">JCVI_32_bin.62</strain>
    </source>
</reference>
<comment type="caution">
    <text evidence="1">The sequence shown here is derived from an EMBL/GenBank/DDBJ whole genome shotgun (WGS) entry which is preliminary data.</text>
</comment>
<gene>
    <name evidence="1" type="ORF">HXM80_00260</name>
</gene>
<protein>
    <submittedName>
        <fullName evidence="1">Uncharacterized protein</fullName>
    </submittedName>
</protein>